<sequence length="186" mass="20332">MQPACGNRDRRIGQGACTGPRPLWRGIRISRPPSLALSLLHPFIITTKSAVAKTARYSQHFIPDIHLQERPHPILSPTPCSKDFLAVAMSNPSMPSILPSDLIQLVLLAIIILLLAVTISYVLGCYVLEVNTELIDGGRTERTNQLLFFRKGPVKFIIGSHHVGRRVLQTTNSHASLVSGSGRQAG</sequence>
<dbReference type="KEGG" id="bfu:BCIN_10g00800"/>
<evidence type="ECO:0000256" key="1">
    <source>
        <dbReference type="SAM" id="Phobius"/>
    </source>
</evidence>
<dbReference type="Proteomes" id="UP000001798">
    <property type="component" value="Chromosome 10"/>
</dbReference>
<name>A0A384JU54_BOTFB</name>
<gene>
    <name evidence="2" type="ORF">BCIN_10g00800</name>
</gene>
<organism evidence="2 3">
    <name type="scientific">Botryotinia fuckeliana (strain B05.10)</name>
    <name type="common">Noble rot fungus</name>
    <name type="synonym">Botrytis cinerea</name>
    <dbReference type="NCBI Taxonomy" id="332648"/>
    <lineage>
        <taxon>Eukaryota</taxon>
        <taxon>Fungi</taxon>
        <taxon>Dikarya</taxon>
        <taxon>Ascomycota</taxon>
        <taxon>Pezizomycotina</taxon>
        <taxon>Leotiomycetes</taxon>
        <taxon>Helotiales</taxon>
        <taxon>Sclerotiniaceae</taxon>
        <taxon>Botrytis</taxon>
    </lineage>
</organism>
<reference evidence="2 3" key="1">
    <citation type="journal article" date="2011" name="PLoS Genet.">
        <title>Genomic analysis of the necrotrophic fungal pathogens Sclerotinia sclerotiorum and Botrytis cinerea.</title>
        <authorList>
            <person name="Amselem J."/>
            <person name="Cuomo C.A."/>
            <person name="van Kan J.A."/>
            <person name="Viaud M."/>
            <person name="Benito E.P."/>
            <person name="Couloux A."/>
            <person name="Coutinho P.M."/>
            <person name="de Vries R.P."/>
            <person name="Dyer P.S."/>
            <person name="Fillinger S."/>
            <person name="Fournier E."/>
            <person name="Gout L."/>
            <person name="Hahn M."/>
            <person name="Kohn L."/>
            <person name="Lapalu N."/>
            <person name="Plummer K.M."/>
            <person name="Pradier J.M."/>
            <person name="Quevillon E."/>
            <person name="Sharon A."/>
            <person name="Simon A."/>
            <person name="ten Have A."/>
            <person name="Tudzynski B."/>
            <person name="Tudzynski P."/>
            <person name="Wincker P."/>
            <person name="Andrew M."/>
            <person name="Anthouard V."/>
            <person name="Beever R.E."/>
            <person name="Beffa R."/>
            <person name="Benoit I."/>
            <person name="Bouzid O."/>
            <person name="Brault B."/>
            <person name="Chen Z."/>
            <person name="Choquer M."/>
            <person name="Collemare J."/>
            <person name="Cotton P."/>
            <person name="Danchin E.G."/>
            <person name="Da Silva C."/>
            <person name="Gautier A."/>
            <person name="Giraud C."/>
            <person name="Giraud T."/>
            <person name="Gonzalez C."/>
            <person name="Grossetete S."/>
            <person name="Guldener U."/>
            <person name="Henrissat B."/>
            <person name="Howlett B.J."/>
            <person name="Kodira C."/>
            <person name="Kretschmer M."/>
            <person name="Lappartient A."/>
            <person name="Leroch M."/>
            <person name="Levis C."/>
            <person name="Mauceli E."/>
            <person name="Neuveglise C."/>
            <person name="Oeser B."/>
            <person name="Pearson M."/>
            <person name="Poulain J."/>
            <person name="Poussereau N."/>
            <person name="Quesneville H."/>
            <person name="Rascle C."/>
            <person name="Schumacher J."/>
            <person name="Segurens B."/>
            <person name="Sexton A."/>
            <person name="Silva E."/>
            <person name="Sirven C."/>
            <person name="Soanes D.M."/>
            <person name="Talbot N.J."/>
            <person name="Templeton M."/>
            <person name="Yandava C."/>
            <person name="Yarden O."/>
            <person name="Zeng Q."/>
            <person name="Rollins J.A."/>
            <person name="Lebrun M.H."/>
            <person name="Dickman M."/>
        </authorList>
    </citation>
    <scope>NUCLEOTIDE SEQUENCE [LARGE SCALE GENOMIC DNA]</scope>
    <source>
        <strain evidence="2 3">B05.10</strain>
    </source>
</reference>
<dbReference type="VEuPathDB" id="FungiDB:Bcin10g00800"/>
<dbReference type="AlphaFoldDB" id="A0A384JU54"/>
<keyword evidence="1" id="KW-0812">Transmembrane</keyword>
<dbReference type="EMBL" id="CP009814">
    <property type="protein sequence ID" value="ATZ54058.1"/>
    <property type="molecule type" value="Genomic_DNA"/>
</dbReference>
<protein>
    <submittedName>
        <fullName evidence="2">Uncharacterized protein</fullName>
    </submittedName>
</protein>
<proteinExistence type="predicted"/>
<dbReference type="RefSeq" id="XP_024551209.1">
    <property type="nucleotide sequence ID" value="XM_024695415.1"/>
</dbReference>
<feature type="transmembrane region" description="Helical" evidence="1">
    <location>
        <begin position="102"/>
        <end position="123"/>
    </location>
</feature>
<keyword evidence="3" id="KW-1185">Reference proteome</keyword>
<keyword evidence="1" id="KW-1133">Transmembrane helix</keyword>
<keyword evidence="1" id="KW-0472">Membrane</keyword>
<evidence type="ECO:0000313" key="2">
    <source>
        <dbReference type="EMBL" id="ATZ54058.1"/>
    </source>
</evidence>
<evidence type="ECO:0000313" key="3">
    <source>
        <dbReference type="Proteomes" id="UP000001798"/>
    </source>
</evidence>
<dbReference type="GeneID" id="5436368"/>
<reference evidence="2 3" key="2">
    <citation type="journal article" date="2012" name="Eukaryot. Cell">
        <title>Genome update of Botrytis cinerea strains B05.10 and T4.</title>
        <authorList>
            <person name="Staats M."/>
            <person name="van Kan J.A."/>
        </authorList>
    </citation>
    <scope>NUCLEOTIDE SEQUENCE [LARGE SCALE GENOMIC DNA]</scope>
    <source>
        <strain evidence="2 3">B05.10</strain>
    </source>
</reference>
<dbReference type="OrthoDB" id="3535494at2759"/>
<accession>A0A384JU54</accession>
<reference evidence="2 3" key="3">
    <citation type="journal article" date="2017" name="Mol. Plant Pathol.">
        <title>A gapless genome sequence of the fungus Botrytis cinerea.</title>
        <authorList>
            <person name="Van Kan J.A."/>
            <person name="Stassen J.H."/>
            <person name="Mosbach A."/>
            <person name="Van Der Lee T.A."/>
            <person name="Faino L."/>
            <person name="Farmer A.D."/>
            <person name="Papasotiriou D.G."/>
            <person name="Zhou S."/>
            <person name="Seidl M.F."/>
            <person name="Cottam E."/>
            <person name="Edel D."/>
            <person name="Hahn M."/>
            <person name="Schwartz D.C."/>
            <person name="Dietrich R.A."/>
            <person name="Widdison S."/>
            <person name="Scalliet G."/>
        </authorList>
    </citation>
    <scope>NUCLEOTIDE SEQUENCE [LARGE SCALE GENOMIC DNA]</scope>
    <source>
        <strain evidence="2 3">B05.10</strain>
    </source>
</reference>